<gene>
    <name evidence="8" type="ORF">K469DRAFT_615802</name>
</gene>
<protein>
    <recommendedName>
        <fullName evidence="2">polynucleotide adenylyltransferase</fullName>
        <ecNumber evidence="2">2.7.7.19</ecNumber>
    </recommendedName>
</protein>
<comment type="similarity">
    <text evidence="1">Belongs to the DNA polymerase type-B-like family.</text>
</comment>
<evidence type="ECO:0000256" key="1">
    <source>
        <dbReference type="ARBA" id="ARBA00008593"/>
    </source>
</evidence>
<accession>A0A6A6EWD8</accession>
<dbReference type="InterPro" id="IPR045862">
    <property type="entry name" value="Trf4-like"/>
</dbReference>
<feature type="compositionally biased region" description="Basic and acidic residues" evidence="5">
    <location>
        <begin position="650"/>
        <end position="672"/>
    </location>
</feature>
<evidence type="ECO:0000256" key="2">
    <source>
        <dbReference type="ARBA" id="ARBA00012388"/>
    </source>
</evidence>
<name>A0A6A6EWD8_9PEZI</name>
<reference evidence="8" key="1">
    <citation type="journal article" date="2020" name="Stud. Mycol.">
        <title>101 Dothideomycetes genomes: a test case for predicting lifestyles and emergence of pathogens.</title>
        <authorList>
            <person name="Haridas S."/>
            <person name="Albert R."/>
            <person name="Binder M."/>
            <person name="Bloem J."/>
            <person name="Labutti K."/>
            <person name="Salamov A."/>
            <person name="Andreopoulos B."/>
            <person name="Baker S."/>
            <person name="Barry K."/>
            <person name="Bills G."/>
            <person name="Bluhm B."/>
            <person name="Cannon C."/>
            <person name="Castanera R."/>
            <person name="Culley D."/>
            <person name="Daum C."/>
            <person name="Ezra D."/>
            <person name="Gonzalez J."/>
            <person name="Henrissat B."/>
            <person name="Kuo A."/>
            <person name="Liang C."/>
            <person name="Lipzen A."/>
            <person name="Lutzoni F."/>
            <person name="Magnuson J."/>
            <person name="Mondo S."/>
            <person name="Nolan M."/>
            <person name="Ohm R."/>
            <person name="Pangilinan J."/>
            <person name="Park H.-J."/>
            <person name="Ramirez L."/>
            <person name="Alfaro M."/>
            <person name="Sun H."/>
            <person name="Tritt A."/>
            <person name="Yoshinaga Y."/>
            <person name="Zwiers L.-H."/>
            <person name="Turgeon B."/>
            <person name="Goodwin S."/>
            <person name="Spatafora J."/>
            <person name="Crous P."/>
            <person name="Grigoriev I."/>
        </authorList>
    </citation>
    <scope>NUCLEOTIDE SEQUENCE</scope>
    <source>
        <strain evidence="8">CBS 207.26</strain>
    </source>
</reference>
<dbReference type="GO" id="GO:0046872">
    <property type="term" value="F:metal ion binding"/>
    <property type="evidence" value="ECO:0007669"/>
    <property type="project" value="UniProtKB-KW"/>
</dbReference>
<dbReference type="PANTHER" id="PTHR23092:SF15">
    <property type="entry name" value="INACTIVE NON-CANONICAL POLY(A) RNA POLYMERASE PROTEIN TRF4-2-RELATED"/>
    <property type="match status" value="1"/>
</dbReference>
<dbReference type="Gene3D" id="3.30.460.10">
    <property type="entry name" value="Beta Polymerase, domain 2"/>
    <property type="match status" value="1"/>
</dbReference>
<dbReference type="EC" id="2.7.7.19" evidence="2"/>
<dbReference type="Gene3D" id="1.10.1410.10">
    <property type="match status" value="1"/>
</dbReference>
<dbReference type="GO" id="GO:1990817">
    <property type="term" value="F:poly(A) RNA polymerase activity"/>
    <property type="evidence" value="ECO:0007669"/>
    <property type="project" value="UniProtKB-EC"/>
</dbReference>
<evidence type="ECO:0000259" key="6">
    <source>
        <dbReference type="Pfam" id="PF03828"/>
    </source>
</evidence>
<dbReference type="Pfam" id="PF22600">
    <property type="entry name" value="MTPAP-like_central"/>
    <property type="match status" value="1"/>
</dbReference>
<feature type="domain" description="PAP-associated" evidence="6">
    <location>
        <begin position="413"/>
        <end position="473"/>
    </location>
</feature>
<dbReference type="GO" id="GO:0003729">
    <property type="term" value="F:mRNA binding"/>
    <property type="evidence" value="ECO:0007669"/>
    <property type="project" value="TreeGrafter"/>
</dbReference>
<keyword evidence="9" id="KW-1185">Reference proteome</keyword>
<dbReference type="GO" id="GO:0031123">
    <property type="term" value="P:RNA 3'-end processing"/>
    <property type="evidence" value="ECO:0007669"/>
    <property type="project" value="TreeGrafter"/>
</dbReference>
<dbReference type="GO" id="GO:0031499">
    <property type="term" value="C:TRAMP complex"/>
    <property type="evidence" value="ECO:0007669"/>
    <property type="project" value="TreeGrafter"/>
</dbReference>
<organism evidence="8 9">
    <name type="scientific">Zopfia rhizophila CBS 207.26</name>
    <dbReference type="NCBI Taxonomy" id="1314779"/>
    <lineage>
        <taxon>Eukaryota</taxon>
        <taxon>Fungi</taxon>
        <taxon>Dikarya</taxon>
        <taxon>Ascomycota</taxon>
        <taxon>Pezizomycotina</taxon>
        <taxon>Dothideomycetes</taxon>
        <taxon>Dothideomycetes incertae sedis</taxon>
        <taxon>Zopfiaceae</taxon>
        <taxon>Zopfia</taxon>
    </lineage>
</organism>
<evidence type="ECO:0000259" key="7">
    <source>
        <dbReference type="Pfam" id="PF22600"/>
    </source>
</evidence>
<evidence type="ECO:0000256" key="4">
    <source>
        <dbReference type="ARBA" id="ARBA00022842"/>
    </source>
</evidence>
<feature type="region of interest" description="Disordered" evidence="5">
    <location>
        <begin position="599"/>
        <end position="672"/>
    </location>
</feature>
<evidence type="ECO:0000313" key="8">
    <source>
        <dbReference type="EMBL" id="KAF2195313.1"/>
    </source>
</evidence>
<dbReference type="InterPro" id="IPR054708">
    <property type="entry name" value="MTPAP-like_central"/>
</dbReference>
<feature type="domain" description="Poly(A) RNA polymerase mitochondrial-like central palm" evidence="7">
    <location>
        <begin position="207"/>
        <end position="348"/>
    </location>
</feature>
<dbReference type="GO" id="GO:0010605">
    <property type="term" value="P:negative regulation of macromolecule metabolic process"/>
    <property type="evidence" value="ECO:0007669"/>
    <property type="project" value="UniProtKB-ARBA"/>
</dbReference>
<dbReference type="GO" id="GO:0005730">
    <property type="term" value="C:nucleolus"/>
    <property type="evidence" value="ECO:0007669"/>
    <property type="project" value="TreeGrafter"/>
</dbReference>
<dbReference type="OrthoDB" id="273917at2759"/>
<dbReference type="InterPro" id="IPR043519">
    <property type="entry name" value="NT_sf"/>
</dbReference>
<dbReference type="SUPFAM" id="SSF81631">
    <property type="entry name" value="PAP/OAS1 substrate-binding domain"/>
    <property type="match status" value="1"/>
</dbReference>
<dbReference type="SUPFAM" id="SSF81301">
    <property type="entry name" value="Nucleotidyltransferase"/>
    <property type="match status" value="1"/>
</dbReference>
<sequence length="672" mass="75505">MQTSRRRLICASHNPFTPSIALWQHFVLPNRTFLRQQLLSSSTVPAVDPNAPSQSSSPETPLGASPPLSPQNAEASQTPQTSSRPQDVLPTPIFRKVKFRSATQGVPAGSENATQENLHDFARSAFQTPSGSKRQTSQRSAKQKPRGQSEDAKSIMAQTKRNFDQNQDYTGQIVMPIEGPNKDRVREYRLPWCVPRDTAMSGSDRLAHEIRSFYEYAKPSRGEELARQHLIEQIKCHTREIIPDAVLEVFGSERTGLAFATSDIDLRLVNAEEVENPENALRPPTKQERLRLIDDLHRLHLKLQKNDAYLLCLLRYARYPLITMQDRASGLDIQIVLSNDTSLSRSIMQKYMEEYPYLREVYTVVKTILDIRGLSDVFRGGFGSYSIFMMIVAALKHRKPAKPNAGTALKSVLSFWATFDTYNYGISIEPTRFFKKGSKLVMSNPTKSKLFGPNAKPQPQYLLCLEDPADDTNDLGRKGICIKHVQTTFKKLYQQLSDAVSTNTRHSLLYPLVGPVYALNLSRRKKLEAHGRHALSQKWSLLAAEAQEIREGGNGTAEKVPETQVSEGKVQPTVTVNQNVEQDHGDVFSNIFGMPSAEEMAKDEQRESQVTLSDANESESWVEKADSTEAESQADVMNFAKVENQPEVSKPGESESQTEREGECQAEMPKRY</sequence>
<evidence type="ECO:0000313" key="9">
    <source>
        <dbReference type="Proteomes" id="UP000800200"/>
    </source>
</evidence>
<dbReference type="AlphaFoldDB" id="A0A6A6EWD8"/>
<evidence type="ECO:0000256" key="3">
    <source>
        <dbReference type="ARBA" id="ARBA00022723"/>
    </source>
</evidence>
<feature type="compositionally biased region" description="Polar residues" evidence="5">
    <location>
        <begin position="70"/>
        <end position="85"/>
    </location>
</feature>
<dbReference type="CDD" id="cd05402">
    <property type="entry name" value="NT_PAP_TUTase"/>
    <property type="match status" value="1"/>
</dbReference>
<dbReference type="Pfam" id="PF03828">
    <property type="entry name" value="PAP_assoc"/>
    <property type="match status" value="1"/>
</dbReference>
<feature type="region of interest" description="Disordered" evidence="5">
    <location>
        <begin position="44"/>
        <end position="90"/>
    </location>
</feature>
<feature type="compositionally biased region" description="Polar residues" evidence="5">
    <location>
        <begin position="125"/>
        <end position="140"/>
    </location>
</feature>
<feature type="region of interest" description="Disordered" evidence="5">
    <location>
        <begin position="125"/>
        <end position="154"/>
    </location>
</feature>
<dbReference type="Proteomes" id="UP000800200">
    <property type="component" value="Unassembled WGS sequence"/>
</dbReference>
<proteinExistence type="inferred from homology"/>
<dbReference type="GO" id="GO:0043634">
    <property type="term" value="P:polyadenylation-dependent ncRNA catabolic process"/>
    <property type="evidence" value="ECO:0007669"/>
    <property type="project" value="TreeGrafter"/>
</dbReference>
<dbReference type="InterPro" id="IPR002058">
    <property type="entry name" value="PAP_assoc"/>
</dbReference>
<dbReference type="PANTHER" id="PTHR23092">
    <property type="entry name" value="POLY(A) RNA POLYMERASE"/>
    <property type="match status" value="1"/>
</dbReference>
<dbReference type="EMBL" id="ML994610">
    <property type="protein sequence ID" value="KAF2195313.1"/>
    <property type="molecule type" value="Genomic_DNA"/>
</dbReference>
<keyword evidence="3" id="KW-0479">Metal-binding</keyword>
<evidence type="ECO:0000256" key="5">
    <source>
        <dbReference type="SAM" id="MobiDB-lite"/>
    </source>
</evidence>
<feature type="compositionally biased region" description="Polar residues" evidence="5">
    <location>
        <begin position="608"/>
        <end position="619"/>
    </location>
</feature>
<keyword evidence="4" id="KW-0460">Magnesium</keyword>